<dbReference type="Pfam" id="PF00067">
    <property type="entry name" value="p450"/>
    <property type="match status" value="1"/>
</dbReference>
<dbReference type="Proteomes" id="UP001500729">
    <property type="component" value="Unassembled WGS sequence"/>
</dbReference>
<dbReference type="RefSeq" id="WP_009950340.1">
    <property type="nucleotide sequence ID" value="NZ_BAAAGS010000081.1"/>
</dbReference>
<dbReference type="InterPro" id="IPR036396">
    <property type="entry name" value="Cyt_P450_sf"/>
</dbReference>
<proteinExistence type="inferred from homology"/>
<dbReference type="InterPro" id="IPR002397">
    <property type="entry name" value="Cyt_P450_B"/>
</dbReference>
<dbReference type="InterPro" id="IPR001128">
    <property type="entry name" value="Cyt_P450"/>
</dbReference>
<comment type="similarity">
    <text evidence="1">Belongs to the cytochrome P450 family.</text>
</comment>
<name>A0ABN1E5H0_SACER</name>
<evidence type="ECO:0000313" key="3">
    <source>
        <dbReference type="Proteomes" id="UP001500729"/>
    </source>
</evidence>
<dbReference type="EMBL" id="BAAAGS010000081">
    <property type="protein sequence ID" value="GAA0559517.1"/>
    <property type="molecule type" value="Genomic_DNA"/>
</dbReference>
<dbReference type="Gene3D" id="1.10.630.10">
    <property type="entry name" value="Cytochrome P450"/>
    <property type="match status" value="1"/>
</dbReference>
<dbReference type="PANTHER" id="PTHR46696:SF1">
    <property type="entry name" value="CYTOCHROME P450 YJIB-RELATED"/>
    <property type="match status" value="1"/>
</dbReference>
<dbReference type="PANTHER" id="PTHR46696">
    <property type="entry name" value="P450, PUTATIVE (EUROFUNG)-RELATED"/>
    <property type="match status" value="1"/>
</dbReference>
<gene>
    <name evidence="2" type="ORF">GCM10009533_66000</name>
</gene>
<evidence type="ECO:0000256" key="1">
    <source>
        <dbReference type="ARBA" id="ARBA00010617"/>
    </source>
</evidence>
<sequence length="392" mass="42609">MLEQDVLDEVTNPFPGLAALQEQTPAVRVRTPDGPPAWLVTRYADVRDLLRDDTRLSVDPDHGAGEDYAGFELPPQLRPHLLAVDAAQHDRLRELISSPFTGTGLHRTVEVVEAEAHRLVAALAPDQPVDLVAELAFPLALTAVRAVLPLPDPAHQAFAEWAHDALLAPRRQEDGAEVRARDTLGRMAEIIQTATTVPGDGLLGELQAAYHHGRLSAHELAAQVFYLLFVPTEPLVDAFGVVLLRLLAGTRHRAVLRDSPAARHVAVAEALRFDTPQGLAAPRFALVDLDIDGVRVRAGQTLLLSLAAANRDPRQFDDPDELVLTRSPNPHLALGRGDHACPATALSYQLLSSSVAALLSRYPSTTVVPEKTQWRGNFRHRGPASVWADLKP</sequence>
<dbReference type="PRINTS" id="PR00359">
    <property type="entry name" value="BP450"/>
</dbReference>
<evidence type="ECO:0000313" key="2">
    <source>
        <dbReference type="EMBL" id="GAA0559517.1"/>
    </source>
</evidence>
<keyword evidence="3" id="KW-1185">Reference proteome</keyword>
<dbReference type="SUPFAM" id="SSF48264">
    <property type="entry name" value="Cytochrome P450"/>
    <property type="match status" value="1"/>
</dbReference>
<reference evidence="2 3" key="1">
    <citation type="journal article" date="2019" name="Int. J. Syst. Evol. Microbiol.">
        <title>The Global Catalogue of Microorganisms (GCM) 10K type strain sequencing project: providing services to taxonomists for standard genome sequencing and annotation.</title>
        <authorList>
            <consortium name="The Broad Institute Genomics Platform"/>
            <consortium name="The Broad Institute Genome Sequencing Center for Infectious Disease"/>
            <person name="Wu L."/>
            <person name="Ma J."/>
        </authorList>
    </citation>
    <scope>NUCLEOTIDE SEQUENCE [LARGE SCALE GENOMIC DNA]</scope>
    <source>
        <strain evidence="2 3">JCM 10303</strain>
    </source>
</reference>
<organism evidence="2 3">
    <name type="scientific">Saccharopolyspora erythraea</name>
    <name type="common">Streptomyces erythraeus</name>
    <dbReference type="NCBI Taxonomy" id="1836"/>
    <lineage>
        <taxon>Bacteria</taxon>
        <taxon>Bacillati</taxon>
        <taxon>Actinomycetota</taxon>
        <taxon>Actinomycetes</taxon>
        <taxon>Pseudonocardiales</taxon>
        <taxon>Pseudonocardiaceae</taxon>
        <taxon>Saccharopolyspora</taxon>
    </lineage>
</organism>
<protein>
    <submittedName>
        <fullName evidence="2">Cytochrome P450</fullName>
    </submittedName>
</protein>
<accession>A0ABN1E5H0</accession>
<comment type="caution">
    <text evidence="2">The sequence shown here is derived from an EMBL/GenBank/DDBJ whole genome shotgun (WGS) entry which is preliminary data.</text>
</comment>